<evidence type="ECO:0000259" key="3">
    <source>
        <dbReference type="Pfam" id="PF05707"/>
    </source>
</evidence>
<accession>A0ABD6AWH1</accession>
<dbReference type="InterPro" id="IPR058596">
    <property type="entry name" value="TraC-like_dom"/>
</dbReference>
<dbReference type="SUPFAM" id="SSF52540">
    <property type="entry name" value="P-loop containing nucleoside triphosphate hydrolases"/>
    <property type="match status" value="1"/>
</dbReference>
<feature type="domain" description="Zona occludens toxin N-terminal" evidence="3">
    <location>
        <begin position="832"/>
        <end position="882"/>
    </location>
</feature>
<reference evidence="6 7" key="1">
    <citation type="journal article" date="2019" name="Int. J. Syst. Evol. Microbiol.">
        <title>The Global Catalogue of Microorganisms (GCM) 10K type strain sequencing project: providing services to taxonomists for standard genome sequencing and annotation.</title>
        <authorList>
            <consortium name="The Broad Institute Genomics Platform"/>
            <consortium name="The Broad Institute Genome Sequencing Center for Infectious Disease"/>
            <person name="Wu L."/>
            <person name="Ma J."/>
        </authorList>
    </citation>
    <scope>NUCLEOTIDE SEQUENCE [LARGE SCALE GENOMIC DNA]</scope>
    <source>
        <strain evidence="6 7">CGMCC 1.12563</strain>
    </source>
</reference>
<sequence length="966" mass="108444">MDGPPEQAKRRIMDGLGQTSRLPLLGIEEGDIGVLLGGPLLGVFIASLLGLDMLILPLALCGLTLGAMIVYAAPQHLDAWYWFRTVSHHVVFRPKRTLAGAVDSDEPTTEGGFVERLPITVDERTQDLTQIHRAWFGSNAVERTDGSIQGFIELHPETMDFAQSGDWAAVQETAATFANTEADYPLRLYVTTREFDVEPMVAQLEERLNDPHLETRPRIRRLIEEYREERPKALKDTQELHYYLGTEVDRFDVLARGRREPTPGQKLASIPLLGLLFTPFVTHRTTGEGFDTEQRMADLLDRRLQLIETEFVNQLPGWSATRCETLDMVGLATQFWNGDSVDEIEYDADSPNHQEASVESVEERDGEDQPDELLRSLVAPSEVEWETRAARVGDEWTATMYIAGYPDYPSDALLSKLFEKSSLNYDLSIHLEPKRQRNAENTLRNTAERLRADADIERTVRGRYLHERAEEAAATYNAVERGQRVFSLATYLTVRAENREKLEKTVENMQSALRGYPADCSPKLAICEQHKGLQSVAPFGTDQLRHDVVALGGAVGAFLSSLHNPTVLEAGGIEVGTHSKTGTPVVVDPFAREDGYAMFTVGDPGSGKSFSAKQQFIRSLEQDPDRIGVILEPLNNWRGVADALGASRITVGGTRGLNPLEIKPTPEHELERRGNDASPLRERCNRAIGFFVNYFALRNVDLGDSRTTLERVFDEAYAQAGITEDVRTHSRESPTVRDVLDILEEMSEDASAWVVRNSAEAEKLEEDALWLLDQLRAFDSGGQFENLGRASEFDIRDESVVYLDLVQQGGSLGGETSLLMELLISLVYEHAKQSEKEVVFVIDEARYLFQNKSTAEYLETIFRHHRHHDLSIRLITQTVDEFFAHPETETILDQCSVKQFNKLDGMDERWAKEFGMNSAEMRFVQNAVPGSDEKGHSEALIGVDGQWRGVKVRALDFERSTIDSRS</sequence>
<dbReference type="InterPro" id="IPR008900">
    <property type="entry name" value="Zot_N"/>
</dbReference>
<evidence type="ECO:0000259" key="5">
    <source>
        <dbReference type="Pfam" id="PF26593"/>
    </source>
</evidence>
<proteinExistence type="predicted"/>
<comment type="caution">
    <text evidence="6">The sequence shown here is derived from an EMBL/GenBank/DDBJ whole genome shotgun (WGS) entry which is preliminary data.</text>
</comment>
<organism evidence="6 7">
    <name type="scientific">Halomarina rubra</name>
    <dbReference type="NCBI Taxonomy" id="2071873"/>
    <lineage>
        <taxon>Archaea</taxon>
        <taxon>Methanobacteriati</taxon>
        <taxon>Methanobacteriota</taxon>
        <taxon>Stenosarchaea group</taxon>
        <taxon>Halobacteria</taxon>
        <taxon>Halobacteriales</taxon>
        <taxon>Natronomonadaceae</taxon>
        <taxon>Halomarina</taxon>
    </lineage>
</organism>
<keyword evidence="2" id="KW-0472">Membrane</keyword>
<keyword evidence="7" id="KW-1185">Reference proteome</keyword>
<evidence type="ECO:0000256" key="1">
    <source>
        <dbReference type="SAM" id="MobiDB-lite"/>
    </source>
</evidence>
<name>A0ABD6AWH1_9EURY</name>
<dbReference type="InterPro" id="IPR027417">
    <property type="entry name" value="P-loop_NTPase"/>
</dbReference>
<dbReference type="InterPro" id="IPR051162">
    <property type="entry name" value="T4SS_component"/>
</dbReference>
<dbReference type="PANTHER" id="PTHR30121">
    <property type="entry name" value="UNCHARACTERIZED PROTEIN YJGR-RELATED"/>
    <property type="match status" value="1"/>
</dbReference>
<dbReference type="Pfam" id="PF26592">
    <property type="entry name" value="PrgI_like"/>
    <property type="match status" value="1"/>
</dbReference>
<dbReference type="Pfam" id="PF26593">
    <property type="entry name" value="TraC-like"/>
    <property type="match status" value="1"/>
</dbReference>
<feature type="transmembrane region" description="Helical" evidence="2">
    <location>
        <begin position="54"/>
        <end position="73"/>
    </location>
</feature>
<keyword evidence="2" id="KW-1133">Transmembrane helix</keyword>
<keyword evidence="2" id="KW-0812">Transmembrane</keyword>
<evidence type="ECO:0000313" key="6">
    <source>
        <dbReference type="EMBL" id="MFD1514102.1"/>
    </source>
</evidence>
<dbReference type="InterPro" id="IPR058597">
    <property type="entry name" value="PrgI-like_dom"/>
</dbReference>
<dbReference type="Pfam" id="PF05707">
    <property type="entry name" value="Zot"/>
    <property type="match status" value="1"/>
</dbReference>
<dbReference type="RefSeq" id="WP_250874074.1">
    <property type="nucleotide sequence ID" value="NZ_JALXFV010000006.1"/>
</dbReference>
<gene>
    <name evidence="6" type="ORF">ACFSBT_12510</name>
</gene>
<feature type="transmembrane region" description="Helical" evidence="2">
    <location>
        <begin position="32"/>
        <end position="49"/>
    </location>
</feature>
<evidence type="ECO:0000256" key="2">
    <source>
        <dbReference type="SAM" id="Phobius"/>
    </source>
</evidence>
<evidence type="ECO:0000313" key="7">
    <source>
        <dbReference type="Proteomes" id="UP001597187"/>
    </source>
</evidence>
<dbReference type="Gene3D" id="1.10.8.730">
    <property type="match status" value="1"/>
</dbReference>
<dbReference type="Proteomes" id="UP001597187">
    <property type="component" value="Unassembled WGS sequence"/>
</dbReference>
<feature type="region of interest" description="Disordered" evidence="1">
    <location>
        <begin position="348"/>
        <end position="371"/>
    </location>
</feature>
<feature type="compositionally biased region" description="Acidic residues" evidence="1">
    <location>
        <begin position="360"/>
        <end position="371"/>
    </location>
</feature>
<dbReference type="PANTHER" id="PTHR30121:SF6">
    <property type="entry name" value="SLR6007 PROTEIN"/>
    <property type="match status" value="1"/>
</dbReference>
<dbReference type="Gene3D" id="3.40.50.300">
    <property type="entry name" value="P-loop containing nucleotide triphosphate hydrolases"/>
    <property type="match status" value="1"/>
</dbReference>
<dbReference type="EMBL" id="JBHUDC010000006">
    <property type="protein sequence ID" value="MFD1514102.1"/>
    <property type="molecule type" value="Genomic_DNA"/>
</dbReference>
<protein>
    <submittedName>
        <fullName evidence="6">VirB4 family type IV secretion system protein</fullName>
    </submittedName>
</protein>
<feature type="domain" description="TraC-like" evidence="5">
    <location>
        <begin position="133"/>
        <end position="338"/>
    </location>
</feature>
<dbReference type="AlphaFoldDB" id="A0ABD6AWH1"/>
<evidence type="ECO:0000259" key="4">
    <source>
        <dbReference type="Pfam" id="PF26592"/>
    </source>
</evidence>
<feature type="domain" description="PrgI-like" evidence="4">
    <location>
        <begin position="22"/>
        <end position="96"/>
    </location>
</feature>